<gene>
    <name evidence="2" type="ORF">H4R20_002777</name>
</gene>
<proteinExistence type="predicted"/>
<evidence type="ECO:0000256" key="1">
    <source>
        <dbReference type="SAM" id="MobiDB-lite"/>
    </source>
</evidence>
<protein>
    <submittedName>
        <fullName evidence="2">Uncharacterized protein</fullName>
    </submittedName>
</protein>
<accession>A0A9W8HUX9</accession>
<organism evidence="2 3">
    <name type="scientific">Coemansia guatemalensis</name>
    <dbReference type="NCBI Taxonomy" id="2761395"/>
    <lineage>
        <taxon>Eukaryota</taxon>
        <taxon>Fungi</taxon>
        <taxon>Fungi incertae sedis</taxon>
        <taxon>Zoopagomycota</taxon>
        <taxon>Kickxellomycotina</taxon>
        <taxon>Kickxellomycetes</taxon>
        <taxon>Kickxellales</taxon>
        <taxon>Kickxellaceae</taxon>
        <taxon>Coemansia</taxon>
    </lineage>
</organism>
<dbReference type="GO" id="GO:0005762">
    <property type="term" value="C:mitochondrial large ribosomal subunit"/>
    <property type="evidence" value="ECO:0007669"/>
    <property type="project" value="TreeGrafter"/>
</dbReference>
<keyword evidence="3" id="KW-1185">Reference proteome</keyword>
<dbReference type="GO" id="GO:0003735">
    <property type="term" value="F:structural constituent of ribosome"/>
    <property type="evidence" value="ECO:0007669"/>
    <property type="project" value="TreeGrafter"/>
</dbReference>
<name>A0A9W8HUX9_9FUNG</name>
<reference evidence="2" key="1">
    <citation type="submission" date="2022-07" db="EMBL/GenBank/DDBJ databases">
        <title>Phylogenomic reconstructions and comparative analyses of Kickxellomycotina fungi.</title>
        <authorList>
            <person name="Reynolds N.K."/>
            <person name="Stajich J.E."/>
            <person name="Barry K."/>
            <person name="Grigoriev I.V."/>
            <person name="Crous P."/>
            <person name="Smith M.E."/>
        </authorList>
    </citation>
    <scope>NUCLEOTIDE SEQUENCE</scope>
    <source>
        <strain evidence="2">NRRL 1565</strain>
    </source>
</reference>
<dbReference type="InterPro" id="IPR024388">
    <property type="entry name" value="Ribosomal_mL58"/>
</dbReference>
<dbReference type="PANTHER" id="PTHR28266">
    <property type="entry name" value="54S RIBOSOMAL PROTEIN L20, MITOCHONDRIAL"/>
    <property type="match status" value="1"/>
</dbReference>
<dbReference type="Proteomes" id="UP001140094">
    <property type="component" value="Unassembled WGS sequence"/>
</dbReference>
<dbReference type="Pfam" id="PF12824">
    <property type="entry name" value="MRP-L20"/>
    <property type="match status" value="1"/>
</dbReference>
<evidence type="ECO:0000313" key="3">
    <source>
        <dbReference type="Proteomes" id="UP001140094"/>
    </source>
</evidence>
<dbReference type="OrthoDB" id="6021263at2759"/>
<dbReference type="PANTHER" id="PTHR28266:SF1">
    <property type="entry name" value="LARGE RIBOSOMAL SUBUNIT PROTEIN ML58"/>
    <property type="match status" value="1"/>
</dbReference>
<feature type="region of interest" description="Disordered" evidence="1">
    <location>
        <begin position="62"/>
        <end position="84"/>
    </location>
</feature>
<evidence type="ECO:0000313" key="2">
    <source>
        <dbReference type="EMBL" id="KAJ2803743.1"/>
    </source>
</evidence>
<comment type="caution">
    <text evidence="2">The sequence shown here is derived from an EMBL/GenBank/DDBJ whole genome shotgun (WGS) entry which is preliminary data.</text>
</comment>
<dbReference type="EMBL" id="JANBUO010000489">
    <property type="protein sequence ID" value="KAJ2803743.1"/>
    <property type="molecule type" value="Genomic_DNA"/>
</dbReference>
<sequence length="159" mass="18366">MFAVCKAVLPTGRAGARQLLQTVRQSSAMARKSLGTNIHYTETLEDGSIFVSRVPKVLPEVGEADLPPPIRTRAPPANKSLTDEERRELIKLRNTDPARWTVSKLAKKFEVPPQLVLMTAQCPRWRQQEIQQDADKEWEKLGYKKRLIRLNRLRRRLLW</sequence>
<dbReference type="AlphaFoldDB" id="A0A9W8HUX9"/>